<dbReference type="Gene3D" id="3.30.450.40">
    <property type="match status" value="1"/>
</dbReference>
<protein>
    <recommendedName>
        <fullName evidence="1">diguanylate cyclase</fullName>
        <ecNumber evidence="1">2.7.7.65</ecNumber>
    </recommendedName>
</protein>
<comment type="caution">
    <text evidence="4">The sequence shown here is derived from an EMBL/GenBank/DDBJ whole genome shotgun (WGS) entry which is preliminary data.</text>
</comment>
<evidence type="ECO:0000256" key="1">
    <source>
        <dbReference type="ARBA" id="ARBA00012528"/>
    </source>
</evidence>
<dbReference type="NCBIfam" id="TIGR00254">
    <property type="entry name" value="GGDEF"/>
    <property type="match status" value="1"/>
</dbReference>
<dbReference type="SUPFAM" id="SSF55073">
    <property type="entry name" value="Nucleotide cyclase"/>
    <property type="match status" value="1"/>
</dbReference>
<proteinExistence type="predicted"/>
<feature type="domain" description="GGDEF" evidence="3">
    <location>
        <begin position="195"/>
        <end position="314"/>
    </location>
</feature>
<accession>A0A557SQ20</accession>
<dbReference type="GO" id="GO:0005886">
    <property type="term" value="C:plasma membrane"/>
    <property type="evidence" value="ECO:0007669"/>
    <property type="project" value="TreeGrafter"/>
</dbReference>
<comment type="catalytic activity">
    <reaction evidence="2">
        <text>2 GTP = 3',3'-c-di-GMP + 2 diphosphate</text>
        <dbReference type="Rhea" id="RHEA:24898"/>
        <dbReference type="ChEBI" id="CHEBI:33019"/>
        <dbReference type="ChEBI" id="CHEBI:37565"/>
        <dbReference type="ChEBI" id="CHEBI:58805"/>
        <dbReference type="EC" id="2.7.7.65"/>
    </reaction>
</comment>
<reference evidence="4 5" key="1">
    <citation type="submission" date="2019-07" db="EMBL/GenBank/DDBJ databases">
        <title>The pathways for chlorine oxyanion respiration interact through the shared metabolite chlorate.</title>
        <authorList>
            <person name="Barnum T.P."/>
            <person name="Cheng Y."/>
            <person name="Hill K.A."/>
            <person name="Lucas L.N."/>
            <person name="Carlson H.K."/>
            <person name="Coates J.D."/>
        </authorList>
    </citation>
    <scope>NUCLEOTIDE SEQUENCE [LARGE SCALE GENOMIC DNA]</scope>
    <source>
        <strain evidence="4 5">SFB-1</strain>
    </source>
</reference>
<dbReference type="PANTHER" id="PTHR45138">
    <property type="entry name" value="REGULATORY COMPONENTS OF SENSORY TRANSDUCTION SYSTEM"/>
    <property type="match status" value="1"/>
</dbReference>
<dbReference type="InterPro" id="IPR029787">
    <property type="entry name" value="Nucleotide_cyclase"/>
</dbReference>
<dbReference type="EMBL" id="VMNI01000002">
    <property type="protein sequence ID" value="TVO79514.1"/>
    <property type="molecule type" value="Genomic_DNA"/>
</dbReference>
<dbReference type="InterPro" id="IPR003018">
    <property type="entry name" value="GAF"/>
</dbReference>
<dbReference type="SMART" id="SM00267">
    <property type="entry name" value="GGDEF"/>
    <property type="match status" value="1"/>
</dbReference>
<dbReference type="InterPro" id="IPR050469">
    <property type="entry name" value="Diguanylate_Cyclase"/>
</dbReference>
<name>A0A557SQ20_9RHOO</name>
<dbReference type="SMART" id="SM00065">
    <property type="entry name" value="GAF"/>
    <property type="match status" value="1"/>
</dbReference>
<dbReference type="PANTHER" id="PTHR45138:SF9">
    <property type="entry name" value="DIGUANYLATE CYCLASE DGCM-RELATED"/>
    <property type="match status" value="1"/>
</dbReference>
<dbReference type="InterPro" id="IPR043128">
    <property type="entry name" value="Rev_trsase/Diguanyl_cyclase"/>
</dbReference>
<dbReference type="InterPro" id="IPR029016">
    <property type="entry name" value="GAF-like_dom_sf"/>
</dbReference>
<dbReference type="AlphaFoldDB" id="A0A557SQ20"/>
<evidence type="ECO:0000313" key="5">
    <source>
        <dbReference type="Proteomes" id="UP000318349"/>
    </source>
</evidence>
<sequence length="314" mass="34202">MDSLSFTDFASASRAVLSYLHRKLGFKLWMVTRTEGEDWIVLDAEDHGYGVEAGTVFRWADSFCSEMVKGNGPRIAPQSDTIPAYATAPIGQQVEIKAYIGLPLTRADGSLFGTLCAIDPAYQPESITEELPQIELLGALLSTILHSELNATDEKRRAERLAAEAMTDAQTGLYNRRGWDVLVRQEEARCRRYGHKAAILVADLDGLKTINDTRGHAAGDALIAQTADVLRRCIRSNDIVARLGGDEFGILSVECDRAGADGLFERVRAAAQDAGIELSLGLAMRGHVTGLEATCEAADQAMFEDKRARKAARD</sequence>
<dbReference type="InterPro" id="IPR000160">
    <property type="entry name" value="GGDEF_dom"/>
</dbReference>
<evidence type="ECO:0000259" key="3">
    <source>
        <dbReference type="PROSITE" id="PS50887"/>
    </source>
</evidence>
<dbReference type="EC" id="2.7.7.65" evidence="1"/>
<dbReference type="Proteomes" id="UP000318349">
    <property type="component" value="Unassembled WGS sequence"/>
</dbReference>
<gene>
    <name evidence="4" type="ORF">FHP89_01825</name>
</gene>
<dbReference type="CDD" id="cd01949">
    <property type="entry name" value="GGDEF"/>
    <property type="match status" value="1"/>
</dbReference>
<organism evidence="4 5">
    <name type="scientific">Denitromonas halophila</name>
    <dbReference type="NCBI Taxonomy" id="1629404"/>
    <lineage>
        <taxon>Bacteria</taxon>
        <taxon>Pseudomonadati</taxon>
        <taxon>Pseudomonadota</taxon>
        <taxon>Betaproteobacteria</taxon>
        <taxon>Rhodocyclales</taxon>
        <taxon>Zoogloeaceae</taxon>
        <taxon>Denitromonas</taxon>
    </lineage>
</organism>
<evidence type="ECO:0000256" key="2">
    <source>
        <dbReference type="ARBA" id="ARBA00034247"/>
    </source>
</evidence>
<dbReference type="Gene3D" id="3.30.70.270">
    <property type="match status" value="1"/>
</dbReference>
<dbReference type="SUPFAM" id="SSF55781">
    <property type="entry name" value="GAF domain-like"/>
    <property type="match status" value="1"/>
</dbReference>
<dbReference type="PROSITE" id="PS50887">
    <property type="entry name" value="GGDEF"/>
    <property type="match status" value="1"/>
</dbReference>
<dbReference type="GO" id="GO:1902201">
    <property type="term" value="P:negative regulation of bacterial-type flagellum-dependent cell motility"/>
    <property type="evidence" value="ECO:0007669"/>
    <property type="project" value="TreeGrafter"/>
</dbReference>
<dbReference type="Pfam" id="PF00990">
    <property type="entry name" value="GGDEF"/>
    <property type="match status" value="1"/>
</dbReference>
<evidence type="ECO:0000313" key="4">
    <source>
        <dbReference type="EMBL" id="TVO79514.1"/>
    </source>
</evidence>
<dbReference type="GO" id="GO:0052621">
    <property type="term" value="F:diguanylate cyclase activity"/>
    <property type="evidence" value="ECO:0007669"/>
    <property type="project" value="UniProtKB-EC"/>
</dbReference>
<dbReference type="Pfam" id="PF01590">
    <property type="entry name" value="GAF"/>
    <property type="match status" value="1"/>
</dbReference>
<dbReference type="GO" id="GO:0043709">
    <property type="term" value="P:cell adhesion involved in single-species biofilm formation"/>
    <property type="evidence" value="ECO:0007669"/>
    <property type="project" value="TreeGrafter"/>
</dbReference>